<evidence type="ECO:0000313" key="1">
    <source>
        <dbReference type="EMBL" id="MCI59266.1"/>
    </source>
</evidence>
<dbReference type="AlphaFoldDB" id="A0A392TGN2"/>
<sequence>MADAWTKPYTREYAAFPAPWLRGAKFWPTT</sequence>
<dbReference type="Proteomes" id="UP000265520">
    <property type="component" value="Unassembled WGS sequence"/>
</dbReference>
<feature type="non-terminal residue" evidence="1">
    <location>
        <position position="30"/>
    </location>
</feature>
<reference evidence="1 2" key="1">
    <citation type="journal article" date="2018" name="Front. Plant Sci.">
        <title>Red Clover (Trifolium pratense) and Zigzag Clover (T. medium) - A Picture of Genomic Similarities and Differences.</title>
        <authorList>
            <person name="Dluhosova J."/>
            <person name="Istvanek J."/>
            <person name="Nedelnik J."/>
            <person name="Repkova J."/>
        </authorList>
    </citation>
    <scope>NUCLEOTIDE SEQUENCE [LARGE SCALE GENOMIC DNA]</scope>
    <source>
        <strain evidence="2">cv. 10/8</strain>
        <tissue evidence="1">Leaf</tissue>
    </source>
</reference>
<protein>
    <submittedName>
        <fullName evidence="1">Glycine dehydrogenase (Decarboxylating) mitochondrial-like</fullName>
    </submittedName>
</protein>
<dbReference type="EMBL" id="LXQA010560320">
    <property type="protein sequence ID" value="MCI59266.1"/>
    <property type="molecule type" value="Genomic_DNA"/>
</dbReference>
<evidence type="ECO:0000313" key="2">
    <source>
        <dbReference type="Proteomes" id="UP000265520"/>
    </source>
</evidence>
<name>A0A392TGN2_9FABA</name>
<comment type="caution">
    <text evidence="1">The sequence shown here is derived from an EMBL/GenBank/DDBJ whole genome shotgun (WGS) entry which is preliminary data.</text>
</comment>
<keyword evidence="2" id="KW-1185">Reference proteome</keyword>
<accession>A0A392TGN2</accession>
<organism evidence="1 2">
    <name type="scientific">Trifolium medium</name>
    <dbReference type="NCBI Taxonomy" id="97028"/>
    <lineage>
        <taxon>Eukaryota</taxon>
        <taxon>Viridiplantae</taxon>
        <taxon>Streptophyta</taxon>
        <taxon>Embryophyta</taxon>
        <taxon>Tracheophyta</taxon>
        <taxon>Spermatophyta</taxon>
        <taxon>Magnoliopsida</taxon>
        <taxon>eudicotyledons</taxon>
        <taxon>Gunneridae</taxon>
        <taxon>Pentapetalae</taxon>
        <taxon>rosids</taxon>
        <taxon>fabids</taxon>
        <taxon>Fabales</taxon>
        <taxon>Fabaceae</taxon>
        <taxon>Papilionoideae</taxon>
        <taxon>50 kb inversion clade</taxon>
        <taxon>NPAAA clade</taxon>
        <taxon>Hologalegina</taxon>
        <taxon>IRL clade</taxon>
        <taxon>Trifolieae</taxon>
        <taxon>Trifolium</taxon>
    </lineage>
</organism>
<proteinExistence type="predicted"/>